<feature type="domain" description="C2H2-type" evidence="3">
    <location>
        <begin position="212"/>
        <end position="240"/>
    </location>
</feature>
<keyword evidence="1" id="KW-0863">Zinc-finger</keyword>
<comment type="caution">
    <text evidence="4">The sequence shown here is derived from an EMBL/GenBank/DDBJ whole genome shotgun (WGS) entry which is preliminary data.</text>
</comment>
<evidence type="ECO:0000256" key="1">
    <source>
        <dbReference type="PROSITE-ProRule" id="PRU00042"/>
    </source>
</evidence>
<dbReference type="OrthoDB" id="3518456at2759"/>
<reference evidence="4" key="1">
    <citation type="submission" date="2021-08" db="EMBL/GenBank/DDBJ databases">
        <title>WGS assembly of Ceratopteris richardii.</title>
        <authorList>
            <person name="Marchant D.B."/>
            <person name="Chen G."/>
            <person name="Jenkins J."/>
            <person name="Shu S."/>
            <person name="Leebens-Mack J."/>
            <person name="Grimwood J."/>
            <person name="Schmutz J."/>
            <person name="Soltis P."/>
            <person name="Soltis D."/>
            <person name="Chen Z.-H."/>
        </authorList>
    </citation>
    <scope>NUCLEOTIDE SEQUENCE</scope>
    <source>
        <strain evidence="4">Whitten #5841</strain>
        <tissue evidence="4">Leaf</tissue>
    </source>
</reference>
<evidence type="ECO:0000256" key="2">
    <source>
        <dbReference type="SAM" id="MobiDB-lite"/>
    </source>
</evidence>
<dbReference type="PANTHER" id="PTHR35744">
    <property type="entry name" value="C2H2-TYPE DOMAIN-CONTAINING PROTEIN"/>
    <property type="match status" value="1"/>
</dbReference>
<protein>
    <recommendedName>
        <fullName evidence="3">C2H2-type domain-containing protein</fullName>
    </recommendedName>
</protein>
<dbReference type="GO" id="GO:0004540">
    <property type="term" value="F:RNA nuclease activity"/>
    <property type="evidence" value="ECO:0007669"/>
    <property type="project" value="InterPro"/>
</dbReference>
<organism evidence="4 5">
    <name type="scientific">Ceratopteris richardii</name>
    <name type="common">Triangle waterfern</name>
    <dbReference type="NCBI Taxonomy" id="49495"/>
    <lineage>
        <taxon>Eukaryota</taxon>
        <taxon>Viridiplantae</taxon>
        <taxon>Streptophyta</taxon>
        <taxon>Embryophyta</taxon>
        <taxon>Tracheophyta</taxon>
        <taxon>Polypodiopsida</taxon>
        <taxon>Polypodiidae</taxon>
        <taxon>Polypodiales</taxon>
        <taxon>Pteridineae</taxon>
        <taxon>Pteridaceae</taxon>
        <taxon>Parkerioideae</taxon>
        <taxon>Ceratopteris</taxon>
    </lineage>
</organism>
<dbReference type="PROSITE" id="PS00028">
    <property type="entry name" value="ZINC_FINGER_C2H2_1"/>
    <property type="match status" value="1"/>
</dbReference>
<dbReference type="PROSITE" id="PS50157">
    <property type="entry name" value="ZINC_FINGER_C2H2_2"/>
    <property type="match status" value="1"/>
</dbReference>
<proteinExistence type="predicted"/>
<dbReference type="GO" id="GO:0008270">
    <property type="term" value="F:zinc ion binding"/>
    <property type="evidence" value="ECO:0007669"/>
    <property type="project" value="UniProtKB-KW"/>
</dbReference>
<accession>A0A8T2VGJ1</accession>
<dbReference type="InterPro" id="IPR013087">
    <property type="entry name" value="Znf_C2H2_type"/>
</dbReference>
<feature type="region of interest" description="Disordered" evidence="2">
    <location>
        <begin position="92"/>
        <end position="127"/>
    </location>
</feature>
<dbReference type="Pfam" id="PF01936">
    <property type="entry name" value="NYN"/>
    <property type="match status" value="1"/>
</dbReference>
<dbReference type="AlphaFoldDB" id="A0A8T2VGJ1"/>
<gene>
    <name evidence="4" type="ORF">KP509_01G113800</name>
</gene>
<evidence type="ECO:0000313" key="4">
    <source>
        <dbReference type="EMBL" id="KAH7447611.1"/>
    </source>
</evidence>
<dbReference type="Gene3D" id="3.40.50.1010">
    <property type="entry name" value="5'-nuclease"/>
    <property type="match status" value="1"/>
</dbReference>
<name>A0A8T2VGJ1_CERRI</name>
<evidence type="ECO:0000259" key="3">
    <source>
        <dbReference type="PROSITE" id="PS50157"/>
    </source>
</evidence>
<keyword evidence="1" id="KW-0479">Metal-binding</keyword>
<dbReference type="Proteomes" id="UP000825935">
    <property type="component" value="Chromosome 1"/>
</dbReference>
<dbReference type="EMBL" id="CM035406">
    <property type="protein sequence ID" value="KAH7447611.1"/>
    <property type="molecule type" value="Genomic_DNA"/>
</dbReference>
<evidence type="ECO:0000313" key="5">
    <source>
        <dbReference type="Proteomes" id="UP000825935"/>
    </source>
</evidence>
<dbReference type="InterPro" id="IPR021139">
    <property type="entry name" value="NYN"/>
</dbReference>
<keyword evidence="5" id="KW-1185">Reference proteome</keyword>
<keyword evidence="1" id="KW-0862">Zinc</keyword>
<dbReference type="CDD" id="cd18725">
    <property type="entry name" value="PIN_LabA-like"/>
    <property type="match status" value="1"/>
</dbReference>
<dbReference type="PANTHER" id="PTHR35744:SF4">
    <property type="entry name" value="OS04G0464600 PROTEIN"/>
    <property type="match status" value="1"/>
</dbReference>
<sequence>MLARGSFWQRSTRCARTLCIRVISTSSSSPASSVSVSDEEEVQDAVTRCRSSPLQSLHERKSFCLGETLRENPSSQRNRFFFWPPPSSSSFLPISDDDEDNHRRSRSCQSVLPSDNERRRSTTGVSRSLSAPNTISVFWDLDNKPPESVPPYEAAIRLREVACGFGRLVDMVAYANRHAFSYVPPWVREERRSRKELDRLEASGLFIPGEPYVCGYCGRKCKTNIALKKHFKQLHERERNKRLKRLDCLKGKQKVKYKQSLIEKETKYREAARDIVTPKVGYGLMQELKRAGVWVKMVSDRPQAADEALMKDMTESIDKGIKCLCLVSDDSDFLPLLHEARAQNLHIVVVGDRPRLKRYADVQFSWSDLASGRAFDKAIELASMWYGKVRTGSNKLYMPSKVIAESSKHCSMRTHDFQDWTVSDDSDAELGYPSVVDIESEGSSDVCVAEDDVVEIFGDDDDDEDDYGSHDDLH</sequence>